<keyword evidence="12" id="KW-1185">Reference proteome</keyword>
<dbReference type="InterPro" id="IPR017853">
    <property type="entry name" value="GH"/>
</dbReference>
<evidence type="ECO:0000256" key="6">
    <source>
        <dbReference type="ARBA" id="ARBA00022679"/>
    </source>
</evidence>
<protein>
    <recommendedName>
        <fullName evidence="4 10">4-alpha-glucanotransferase</fullName>
        <ecNumber evidence="3 10">2.4.1.25</ecNumber>
    </recommendedName>
    <alternativeName>
        <fullName evidence="8 10">Amylomaltase</fullName>
    </alternativeName>
    <alternativeName>
        <fullName evidence="9 10">Disproportionating enzyme</fullName>
    </alternativeName>
</protein>
<gene>
    <name evidence="11" type="ordered locus">Ilyop_1416</name>
</gene>
<proteinExistence type="inferred from homology"/>
<dbReference type="EC" id="2.4.1.25" evidence="3 10"/>
<comment type="catalytic activity">
    <reaction evidence="1 10">
        <text>Transfers a segment of a (1-&gt;4)-alpha-D-glucan to a new position in an acceptor, which may be glucose or a (1-&gt;4)-alpha-D-glucan.</text>
        <dbReference type="EC" id="2.4.1.25"/>
    </reaction>
</comment>
<dbReference type="HOGENOM" id="CLU_014132_1_0_0"/>
<keyword evidence="6 10" id="KW-0808">Transferase</keyword>
<accession>E3HAK9</accession>
<dbReference type="PANTHER" id="PTHR32438:SF5">
    <property type="entry name" value="4-ALPHA-GLUCANOTRANSFERASE DPE1, CHLOROPLASTIC_AMYLOPLASTIC"/>
    <property type="match status" value="1"/>
</dbReference>
<name>E3HAK9_ILYPC</name>
<keyword evidence="5 10" id="KW-0328">Glycosyltransferase</keyword>
<dbReference type="CAZy" id="GH77">
    <property type="family name" value="Glycoside Hydrolase Family 77"/>
</dbReference>
<dbReference type="SUPFAM" id="SSF51445">
    <property type="entry name" value="(Trans)glycosidases"/>
    <property type="match status" value="1"/>
</dbReference>
<dbReference type="KEGG" id="ipo:Ilyop_1416"/>
<dbReference type="Pfam" id="PF02446">
    <property type="entry name" value="Glyco_hydro_77"/>
    <property type="match status" value="1"/>
</dbReference>
<evidence type="ECO:0000256" key="2">
    <source>
        <dbReference type="ARBA" id="ARBA00005684"/>
    </source>
</evidence>
<dbReference type="eggNOG" id="COG1640">
    <property type="taxonomic scope" value="Bacteria"/>
</dbReference>
<dbReference type="AlphaFoldDB" id="E3HAK9"/>
<dbReference type="PANTHER" id="PTHR32438">
    <property type="entry name" value="4-ALPHA-GLUCANOTRANSFERASE DPE1, CHLOROPLASTIC/AMYLOPLASTIC"/>
    <property type="match status" value="1"/>
</dbReference>
<dbReference type="GO" id="GO:0004134">
    <property type="term" value="F:4-alpha-glucanotransferase activity"/>
    <property type="evidence" value="ECO:0007669"/>
    <property type="project" value="UniProtKB-EC"/>
</dbReference>
<dbReference type="OrthoDB" id="9811841at2"/>
<evidence type="ECO:0000256" key="8">
    <source>
        <dbReference type="ARBA" id="ARBA00031423"/>
    </source>
</evidence>
<dbReference type="NCBIfam" id="TIGR00217">
    <property type="entry name" value="malQ"/>
    <property type="match status" value="1"/>
</dbReference>
<dbReference type="Proteomes" id="UP000006875">
    <property type="component" value="Chromosome"/>
</dbReference>
<evidence type="ECO:0000256" key="10">
    <source>
        <dbReference type="RuleBase" id="RU361207"/>
    </source>
</evidence>
<evidence type="ECO:0000256" key="9">
    <source>
        <dbReference type="ARBA" id="ARBA00031501"/>
    </source>
</evidence>
<dbReference type="STRING" id="572544.Ilyop_1416"/>
<dbReference type="GO" id="GO:0005975">
    <property type="term" value="P:carbohydrate metabolic process"/>
    <property type="evidence" value="ECO:0007669"/>
    <property type="project" value="InterPro"/>
</dbReference>
<evidence type="ECO:0000313" key="12">
    <source>
        <dbReference type="Proteomes" id="UP000006875"/>
    </source>
</evidence>
<organism evidence="11 12">
    <name type="scientific">Ilyobacter polytropus (strain ATCC 51220 / DSM 2926 / LMG 16218 / CuHBu1)</name>
    <dbReference type="NCBI Taxonomy" id="572544"/>
    <lineage>
        <taxon>Bacteria</taxon>
        <taxon>Fusobacteriati</taxon>
        <taxon>Fusobacteriota</taxon>
        <taxon>Fusobacteriia</taxon>
        <taxon>Fusobacteriales</taxon>
        <taxon>Fusobacteriaceae</taxon>
        <taxon>Ilyobacter</taxon>
    </lineage>
</organism>
<evidence type="ECO:0000313" key="11">
    <source>
        <dbReference type="EMBL" id="ADO83196.1"/>
    </source>
</evidence>
<sequence length="497" mass="58898">MEFQRSSGIIMHISSLHGKYGIGDLGRPAYEFVDFMADAGQKLWQILPMGPTGYGDSPYQSFSAFAGNHYFIDMEALVEKGFIEQDDLANLVNGNIEGSVDFGLVHREKMKLLRKAYNGYLQAEQWEDMEVFKKKSEYWIEDYCLFMALKKNFGYKQWQKWPKDYRYKKKSVIKETEMDLCYEMEFHLFLQYVFYEQWQKLKNYANSKDIKIIGDIPIFVAPDSVDAWSKSKMFLFDKYKRPKKLSGAPPDMFSKDGQFWGNPLYDWDYMEKRGYRWWLERVKNSFNLYDTIRIDHFRGFESFWTVRYGRKTARKGRWEKGPGMKLFGKINRTLGELPIIAEDLGFLTPKVRKLLKDSGYPGMKILEFAFDTNSENEYLPHRYPENCVAYTGTHDNDTVIGWYRGLDNFHRGICERYLGNMPEVESEEINWRCIEAIWSSRAIMTITQMQDVIGLGSEARMNFPATSWGNWKWRMKKEDLKKEKALRLKRITEKYNR</sequence>
<dbReference type="NCBIfam" id="NF011080">
    <property type="entry name" value="PRK14508.1-3"/>
    <property type="match status" value="1"/>
</dbReference>
<dbReference type="RefSeq" id="WP_013387863.1">
    <property type="nucleotide sequence ID" value="NC_014632.1"/>
</dbReference>
<reference evidence="11 12" key="1">
    <citation type="journal article" date="2010" name="Stand. Genomic Sci.">
        <title>Complete genome sequence of Ilyobacter polytropus type strain (CuHbu1).</title>
        <authorList>
            <person name="Sikorski J."/>
            <person name="Chertkov O."/>
            <person name="Lapidus A."/>
            <person name="Nolan M."/>
            <person name="Lucas S."/>
            <person name="Del Rio T.G."/>
            <person name="Tice H."/>
            <person name="Cheng J.F."/>
            <person name="Tapia R."/>
            <person name="Han C."/>
            <person name="Goodwin L."/>
            <person name="Pitluck S."/>
            <person name="Liolios K."/>
            <person name="Ivanova N."/>
            <person name="Mavromatis K."/>
            <person name="Mikhailova N."/>
            <person name="Pati A."/>
            <person name="Chen A."/>
            <person name="Palaniappan K."/>
            <person name="Land M."/>
            <person name="Hauser L."/>
            <person name="Chang Y.J."/>
            <person name="Jeffries C.D."/>
            <person name="Brambilla E."/>
            <person name="Yasawong M."/>
            <person name="Rohde M."/>
            <person name="Pukall R."/>
            <person name="Spring S."/>
            <person name="Goker M."/>
            <person name="Woyke T."/>
            <person name="Bristow J."/>
            <person name="Eisen J.A."/>
            <person name="Markowitz V."/>
            <person name="Hugenholtz P."/>
            <person name="Kyrpides N.C."/>
            <person name="Klenk H.P."/>
        </authorList>
    </citation>
    <scope>NUCLEOTIDE SEQUENCE [LARGE SCALE GENOMIC DNA]</scope>
    <source>
        <strain evidence="12">ATCC 51220 / DSM 2926 / LMG 16218 / CuHBu1</strain>
    </source>
</reference>
<evidence type="ECO:0000256" key="5">
    <source>
        <dbReference type="ARBA" id="ARBA00022676"/>
    </source>
</evidence>
<dbReference type="InterPro" id="IPR003385">
    <property type="entry name" value="Glyco_hydro_77"/>
</dbReference>
<evidence type="ECO:0000256" key="7">
    <source>
        <dbReference type="ARBA" id="ARBA00023277"/>
    </source>
</evidence>
<evidence type="ECO:0000256" key="1">
    <source>
        <dbReference type="ARBA" id="ARBA00000439"/>
    </source>
</evidence>
<dbReference type="EMBL" id="CP002281">
    <property type="protein sequence ID" value="ADO83196.1"/>
    <property type="molecule type" value="Genomic_DNA"/>
</dbReference>
<evidence type="ECO:0000256" key="4">
    <source>
        <dbReference type="ARBA" id="ARBA00020295"/>
    </source>
</evidence>
<comment type="similarity">
    <text evidence="2 10">Belongs to the disproportionating enzyme family.</text>
</comment>
<dbReference type="Gene3D" id="3.20.20.80">
    <property type="entry name" value="Glycosidases"/>
    <property type="match status" value="1"/>
</dbReference>
<evidence type="ECO:0000256" key="3">
    <source>
        <dbReference type="ARBA" id="ARBA00012560"/>
    </source>
</evidence>
<keyword evidence="7 10" id="KW-0119">Carbohydrate metabolism</keyword>